<dbReference type="Proteomes" id="UP000269721">
    <property type="component" value="Unassembled WGS sequence"/>
</dbReference>
<reference evidence="3" key="1">
    <citation type="journal article" date="2018" name="Nat. Microbiol.">
        <title>Leveraging single-cell genomics to expand the fungal tree of life.</title>
        <authorList>
            <person name="Ahrendt S.R."/>
            <person name="Quandt C.A."/>
            <person name="Ciobanu D."/>
            <person name="Clum A."/>
            <person name="Salamov A."/>
            <person name="Andreopoulos B."/>
            <person name="Cheng J.F."/>
            <person name="Woyke T."/>
            <person name="Pelin A."/>
            <person name="Henrissat B."/>
            <person name="Reynolds N.K."/>
            <person name="Benny G.L."/>
            <person name="Smith M.E."/>
            <person name="James T.Y."/>
            <person name="Grigoriev I.V."/>
        </authorList>
    </citation>
    <scope>NUCLEOTIDE SEQUENCE [LARGE SCALE GENOMIC DNA]</scope>
</reference>
<accession>A0A4P9WB33</accession>
<gene>
    <name evidence="2" type="ORF">BDK51DRAFT_26798</name>
</gene>
<dbReference type="AlphaFoldDB" id="A0A4P9WB33"/>
<keyword evidence="3" id="KW-1185">Reference proteome</keyword>
<dbReference type="EMBL" id="KZ996087">
    <property type="protein sequence ID" value="RKO89442.1"/>
    <property type="molecule type" value="Genomic_DNA"/>
</dbReference>
<evidence type="ECO:0000313" key="3">
    <source>
        <dbReference type="Proteomes" id="UP000269721"/>
    </source>
</evidence>
<proteinExistence type="predicted"/>
<protein>
    <submittedName>
        <fullName evidence="2">Uncharacterized protein</fullName>
    </submittedName>
</protein>
<evidence type="ECO:0000313" key="2">
    <source>
        <dbReference type="EMBL" id="RKO89442.1"/>
    </source>
</evidence>
<feature type="compositionally biased region" description="Polar residues" evidence="1">
    <location>
        <begin position="81"/>
        <end position="91"/>
    </location>
</feature>
<sequence length="169" mass="17679">MAAIVAVSPGSPSQHCMHKLKQRVMKGATGRGGCPPDAAAKNALFSPMTALACEMSAGLAISDDDSPERRGARSAQVLPFDTSSRADTSPTRLPRFPPIMKKPHRPFARTKTAPGPLETGEQLPAYSAARPPLPMPSARSASPDAMDIDLVSPGYLKTRFAPGGISVSS</sequence>
<organism evidence="2 3">
    <name type="scientific">Blyttiomyces helicus</name>
    <dbReference type="NCBI Taxonomy" id="388810"/>
    <lineage>
        <taxon>Eukaryota</taxon>
        <taxon>Fungi</taxon>
        <taxon>Fungi incertae sedis</taxon>
        <taxon>Chytridiomycota</taxon>
        <taxon>Chytridiomycota incertae sedis</taxon>
        <taxon>Chytridiomycetes</taxon>
        <taxon>Chytridiomycetes incertae sedis</taxon>
        <taxon>Blyttiomyces</taxon>
    </lineage>
</organism>
<name>A0A4P9WB33_9FUNG</name>
<evidence type="ECO:0000256" key="1">
    <source>
        <dbReference type="SAM" id="MobiDB-lite"/>
    </source>
</evidence>
<feature type="region of interest" description="Disordered" evidence="1">
    <location>
        <begin position="61"/>
        <end position="145"/>
    </location>
</feature>